<organism evidence="1 3">
    <name type="scientific">Treponema socranskii subsp. socranskii VPI DR56BR1116 = ATCC 35536</name>
    <dbReference type="NCBI Taxonomy" id="1125725"/>
    <lineage>
        <taxon>Bacteria</taxon>
        <taxon>Pseudomonadati</taxon>
        <taxon>Spirochaetota</taxon>
        <taxon>Spirochaetia</taxon>
        <taxon>Spirochaetales</taxon>
        <taxon>Treponemataceae</taxon>
        <taxon>Treponema</taxon>
    </lineage>
</organism>
<dbReference type="EMBL" id="AVQI01000008">
    <property type="protein sequence ID" value="ERK04908.1"/>
    <property type="molecule type" value="Genomic_DNA"/>
</dbReference>
<evidence type="ECO:0000313" key="4">
    <source>
        <dbReference type="Proteomes" id="UP000016646"/>
    </source>
</evidence>
<accession>U2LKF3</accession>
<protein>
    <submittedName>
        <fullName evidence="1">Uncharacterized protein</fullName>
    </submittedName>
</protein>
<keyword evidence="4" id="KW-1185">Reference proteome</keyword>
<dbReference type="Proteomes" id="UP000016412">
    <property type="component" value="Unassembled WGS sequence"/>
</dbReference>
<dbReference type="STRING" id="1125725.HMPREF1325_1059"/>
<dbReference type="EMBL" id="AUZJ01000064">
    <property type="protein sequence ID" value="ERF59630.1"/>
    <property type="molecule type" value="Genomic_DNA"/>
</dbReference>
<proteinExistence type="predicted"/>
<dbReference type="AlphaFoldDB" id="U2LKF3"/>
<dbReference type="Proteomes" id="UP000016646">
    <property type="component" value="Unassembled WGS sequence"/>
</dbReference>
<sequence length="56" mass="6770">MSANRTAFSYTKIAYIFYNFHFYLDIISGFCQNKKTARTPILRTVYPLRRDDYFTE</sequence>
<evidence type="ECO:0000313" key="1">
    <source>
        <dbReference type="EMBL" id="ERF59630.1"/>
    </source>
</evidence>
<comment type="caution">
    <text evidence="1">The sequence shown here is derived from an EMBL/GenBank/DDBJ whole genome shotgun (WGS) entry which is preliminary data.</text>
</comment>
<evidence type="ECO:0000313" key="2">
    <source>
        <dbReference type="EMBL" id="ERK04908.1"/>
    </source>
</evidence>
<name>U2LKF3_TRESO</name>
<reference evidence="3 4" key="1">
    <citation type="submission" date="2013-08" db="EMBL/GenBank/DDBJ databases">
        <authorList>
            <person name="Durkin A.S."/>
            <person name="Haft D.R."/>
            <person name="McCorrison J."/>
            <person name="Torralba M."/>
            <person name="Gillis M."/>
            <person name="Haft D.H."/>
            <person name="Methe B."/>
            <person name="Sutton G."/>
            <person name="Nelson K.E."/>
        </authorList>
    </citation>
    <scope>NUCLEOTIDE SEQUENCE [LARGE SCALE GENOMIC DNA]</scope>
    <source>
        <strain evidence="2 4">ATCC 35536</strain>
        <strain evidence="1 3">VPI DR56BR1116</strain>
    </source>
</reference>
<dbReference type="PATRIC" id="fig|1125725.3.peg.2360"/>
<gene>
    <name evidence="2" type="ORF">HMPREF0860_1197</name>
    <name evidence="1" type="ORF">HMPREF1325_1059</name>
</gene>
<evidence type="ECO:0000313" key="3">
    <source>
        <dbReference type="Proteomes" id="UP000016412"/>
    </source>
</evidence>